<keyword evidence="2" id="KW-1185">Reference proteome</keyword>
<gene>
    <name evidence="1" type="ORF">CEUSTIGMA_g12730.t1</name>
</gene>
<sequence length="135" mass="15367">MENEKTICILLGALCCPLWLSWMPTWTVYCGAVLPLGLRGQAYRWGLMKNESIVKTHPGSELVNMTDFKFNDAYAKHHIPPIPLPVPREFSVVLLNGWGARPFIEIQQPLAHVRRRDILIINLGSHYSRALTFQA</sequence>
<dbReference type="EMBL" id="BEGY01000161">
    <property type="protein sequence ID" value="GAX85313.1"/>
    <property type="molecule type" value="Genomic_DNA"/>
</dbReference>
<protein>
    <submittedName>
        <fullName evidence="1">Uncharacterized protein</fullName>
    </submittedName>
</protein>
<comment type="caution">
    <text evidence="1">The sequence shown here is derived from an EMBL/GenBank/DDBJ whole genome shotgun (WGS) entry which is preliminary data.</text>
</comment>
<reference evidence="1 2" key="1">
    <citation type="submission" date="2017-08" db="EMBL/GenBank/DDBJ databases">
        <title>Acidophilic green algal genome provides insights into adaptation to an acidic environment.</title>
        <authorList>
            <person name="Hirooka S."/>
            <person name="Hirose Y."/>
            <person name="Kanesaki Y."/>
            <person name="Higuchi S."/>
            <person name="Fujiwara T."/>
            <person name="Onuma R."/>
            <person name="Era A."/>
            <person name="Ohbayashi R."/>
            <person name="Uzuka A."/>
            <person name="Nozaki H."/>
            <person name="Yoshikawa H."/>
            <person name="Miyagishima S.Y."/>
        </authorList>
    </citation>
    <scope>NUCLEOTIDE SEQUENCE [LARGE SCALE GENOMIC DNA]</scope>
    <source>
        <strain evidence="1 2">NIES-2499</strain>
    </source>
</reference>
<proteinExistence type="predicted"/>
<dbReference type="Proteomes" id="UP000232323">
    <property type="component" value="Unassembled WGS sequence"/>
</dbReference>
<accession>A0A250XQL3</accession>
<dbReference type="AlphaFoldDB" id="A0A250XQL3"/>
<name>A0A250XQL3_9CHLO</name>
<evidence type="ECO:0000313" key="2">
    <source>
        <dbReference type="Proteomes" id="UP000232323"/>
    </source>
</evidence>
<organism evidence="1 2">
    <name type="scientific">Chlamydomonas eustigma</name>
    <dbReference type="NCBI Taxonomy" id="1157962"/>
    <lineage>
        <taxon>Eukaryota</taxon>
        <taxon>Viridiplantae</taxon>
        <taxon>Chlorophyta</taxon>
        <taxon>core chlorophytes</taxon>
        <taxon>Chlorophyceae</taxon>
        <taxon>CS clade</taxon>
        <taxon>Chlamydomonadales</taxon>
        <taxon>Chlamydomonadaceae</taxon>
        <taxon>Chlamydomonas</taxon>
    </lineage>
</organism>
<evidence type="ECO:0000313" key="1">
    <source>
        <dbReference type="EMBL" id="GAX85313.1"/>
    </source>
</evidence>